<accession>A0A0A9FV13</accession>
<dbReference type="EMBL" id="GBRH01185723">
    <property type="protein sequence ID" value="JAE12173.1"/>
    <property type="molecule type" value="Transcribed_RNA"/>
</dbReference>
<protein>
    <submittedName>
        <fullName evidence="1">Uncharacterized protein</fullName>
    </submittedName>
</protein>
<reference evidence="1" key="2">
    <citation type="journal article" date="2015" name="Data Brief">
        <title>Shoot transcriptome of the giant reed, Arundo donax.</title>
        <authorList>
            <person name="Barrero R.A."/>
            <person name="Guerrero F.D."/>
            <person name="Moolhuijzen P."/>
            <person name="Goolsby J.A."/>
            <person name="Tidwell J."/>
            <person name="Bellgard S.E."/>
            <person name="Bellgard M.I."/>
        </authorList>
    </citation>
    <scope>NUCLEOTIDE SEQUENCE</scope>
    <source>
        <tissue evidence="1">Shoot tissue taken approximately 20 cm above the soil surface</tissue>
    </source>
</reference>
<organism evidence="1">
    <name type="scientific">Arundo donax</name>
    <name type="common">Giant reed</name>
    <name type="synonym">Donax arundinaceus</name>
    <dbReference type="NCBI Taxonomy" id="35708"/>
    <lineage>
        <taxon>Eukaryota</taxon>
        <taxon>Viridiplantae</taxon>
        <taxon>Streptophyta</taxon>
        <taxon>Embryophyta</taxon>
        <taxon>Tracheophyta</taxon>
        <taxon>Spermatophyta</taxon>
        <taxon>Magnoliopsida</taxon>
        <taxon>Liliopsida</taxon>
        <taxon>Poales</taxon>
        <taxon>Poaceae</taxon>
        <taxon>PACMAD clade</taxon>
        <taxon>Arundinoideae</taxon>
        <taxon>Arundineae</taxon>
        <taxon>Arundo</taxon>
    </lineage>
</organism>
<reference evidence="1" key="1">
    <citation type="submission" date="2014-09" db="EMBL/GenBank/DDBJ databases">
        <authorList>
            <person name="Magalhaes I.L.F."/>
            <person name="Oliveira U."/>
            <person name="Santos F.R."/>
            <person name="Vidigal T.H.D.A."/>
            <person name="Brescovit A.D."/>
            <person name="Santos A.J."/>
        </authorList>
    </citation>
    <scope>NUCLEOTIDE SEQUENCE</scope>
    <source>
        <tissue evidence="1">Shoot tissue taken approximately 20 cm above the soil surface</tissue>
    </source>
</reference>
<name>A0A0A9FV13_ARUDO</name>
<evidence type="ECO:0000313" key="1">
    <source>
        <dbReference type="EMBL" id="JAE12173.1"/>
    </source>
</evidence>
<proteinExistence type="predicted"/>
<dbReference type="AlphaFoldDB" id="A0A0A9FV13"/>
<sequence>MHPPPPPRGTPRVWPR</sequence>